<reference evidence="1 2" key="1">
    <citation type="submission" date="2024-09" db="EMBL/GenBank/DDBJ databases">
        <authorList>
            <person name="Lee S.D."/>
        </authorList>
    </citation>
    <scope>NUCLEOTIDE SEQUENCE [LARGE SCALE GENOMIC DNA]</scope>
    <source>
        <strain evidence="1 2">N1-5</strain>
    </source>
</reference>
<dbReference type="Proteomes" id="UP001592528">
    <property type="component" value="Unassembled WGS sequence"/>
</dbReference>
<dbReference type="EMBL" id="JBHEZZ010000015">
    <property type="protein sequence ID" value="MFC1404469.1"/>
    <property type="molecule type" value="Genomic_DNA"/>
</dbReference>
<organism evidence="1 2">
    <name type="scientific">Streptacidiphilus cavernicola</name>
    <dbReference type="NCBI Taxonomy" id="3342716"/>
    <lineage>
        <taxon>Bacteria</taxon>
        <taxon>Bacillati</taxon>
        <taxon>Actinomycetota</taxon>
        <taxon>Actinomycetes</taxon>
        <taxon>Kitasatosporales</taxon>
        <taxon>Streptomycetaceae</taxon>
        <taxon>Streptacidiphilus</taxon>
    </lineage>
</organism>
<dbReference type="CDD" id="cd02440">
    <property type="entry name" value="AdoMet_MTases"/>
    <property type="match status" value="1"/>
</dbReference>
<dbReference type="InterPro" id="IPR029063">
    <property type="entry name" value="SAM-dependent_MTases_sf"/>
</dbReference>
<keyword evidence="1" id="KW-0489">Methyltransferase</keyword>
<keyword evidence="1" id="KW-0808">Transferase</keyword>
<dbReference type="EC" id="2.1.1.64" evidence="1"/>
<accession>A0ABV6USM0</accession>
<dbReference type="Gene3D" id="3.40.50.150">
    <property type="entry name" value="Vaccinia Virus protein VP39"/>
    <property type="match status" value="1"/>
</dbReference>
<protein>
    <submittedName>
        <fullName evidence="1">Class I SAM-dependent methyltransferase</fullName>
        <ecNumber evidence="1">2.1.1.222</ecNumber>
        <ecNumber evidence="1">2.1.1.64</ecNumber>
    </submittedName>
</protein>
<dbReference type="RefSeq" id="WP_051725297.1">
    <property type="nucleotide sequence ID" value="NZ_JBHEZZ010000015.1"/>
</dbReference>
<proteinExistence type="predicted"/>
<evidence type="ECO:0000313" key="1">
    <source>
        <dbReference type="EMBL" id="MFC1404469.1"/>
    </source>
</evidence>
<dbReference type="GO" id="GO:0102208">
    <property type="term" value="F:2-polyprenyl-6-hydroxyphenol methylase activity"/>
    <property type="evidence" value="ECO:0007669"/>
    <property type="project" value="UniProtKB-EC"/>
</dbReference>
<sequence>MDARTTGDRPGTAPVMDAVAPLMPNTWLRYDAIARLLPDGVTDVLEIGCGQGAVGARLALRYDDYLGIEPDETSYTVASGRVAAVGRGRVKNLMAKELGDQQFDMVCAFEVLEHLEDDRAALAEFAGKVKPGGWLLLSVPAYQDRFGAWDELVGHFRRYDPAGLTELLHSAGFEDVEVLHCGAGLGFVLEGIRNAIGKRRLARAADTSIEERTAGSGRLFQPSGRLRGAAIRLGTDPFRFLQRAFPEKGTGLVVRARRTKDTTAGA</sequence>
<dbReference type="PANTHER" id="PTHR43861">
    <property type="entry name" value="TRANS-ACONITATE 2-METHYLTRANSFERASE-RELATED"/>
    <property type="match status" value="1"/>
</dbReference>
<dbReference type="SUPFAM" id="SSF53335">
    <property type="entry name" value="S-adenosyl-L-methionine-dependent methyltransferases"/>
    <property type="match status" value="1"/>
</dbReference>
<comment type="caution">
    <text evidence="1">The sequence shown here is derived from an EMBL/GenBank/DDBJ whole genome shotgun (WGS) entry which is preliminary data.</text>
</comment>
<name>A0ABV6USM0_9ACTN</name>
<gene>
    <name evidence="1" type="ORF">ACEZDJ_24540</name>
</gene>
<keyword evidence="2" id="KW-1185">Reference proteome</keyword>
<dbReference type="GO" id="GO:0032259">
    <property type="term" value="P:methylation"/>
    <property type="evidence" value="ECO:0007669"/>
    <property type="project" value="UniProtKB-KW"/>
</dbReference>
<evidence type="ECO:0000313" key="2">
    <source>
        <dbReference type="Proteomes" id="UP001592528"/>
    </source>
</evidence>
<dbReference type="GO" id="GO:0061542">
    <property type="term" value="F:3-demethylubiquinol 3-O-methyltransferase activity"/>
    <property type="evidence" value="ECO:0007669"/>
    <property type="project" value="UniProtKB-EC"/>
</dbReference>
<dbReference type="EC" id="2.1.1.222" evidence="1"/>
<dbReference type="Pfam" id="PF13489">
    <property type="entry name" value="Methyltransf_23"/>
    <property type="match status" value="1"/>
</dbReference>